<dbReference type="OrthoDB" id="1002070at2759"/>
<feature type="signal peptide" evidence="1">
    <location>
        <begin position="1"/>
        <end position="18"/>
    </location>
</feature>
<comment type="caution">
    <text evidence="2">The sequence shown here is derived from an EMBL/GenBank/DDBJ whole genome shotgun (WGS) entry which is preliminary data.</text>
</comment>
<dbReference type="FunCoup" id="A0A2P5CDR4">
    <property type="interactions" value="2"/>
</dbReference>
<dbReference type="PANTHER" id="PTHR37389:SF40">
    <property type="entry name" value="NODULIN-24"/>
    <property type="match status" value="1"/>
</dbReference>
<evidence type="ECO:0000313" key="2">
    <source>
        <dbReference type="EMBL" id="PON59145.1"/>
    </source>
</evidence>
<protein>
    <submittedName>
        <fullName evidence="2">Glycine rich protein</fullName>
    </submittedName>
</protein>
<evidence type="ECO:0000313" key="3">
    <source>
        <dbReference type="Proteomes" id="UP000237000"/>
    </source>
</evidence>
<evidence type="ECO:0000256" key="1">
    <source>
        <dbReference type="SAM" id="SignalP"/>
    </source>
</evidence>
<feature type="chain" id="PRO_5015147822" evidence="1">
    <location>
        <begin position="19"/>
        <end position="139"/>
    </location>
</feature>
<dbReference type="STRING" id="63057.A0A2P5CDR4"/>
<gene>
    <name evidence="2" type="ORF">TorRG33x02_289060</name>
</gene>
<sequence>MGLKVFILLSFFLAVALPISSDEADRDLVETSANNKNVNANNVMKSVNWWAGIYGGYPGQVGAYGGFGGYHHIGKGYPGYPGYGGYGGGPGYPGGIRSFDGSCYYGCCRPNYYGRGCERCCSYFGEAFDAKIGANNPHN</sequence>
<dbReference type="InterPro" id="IPR010800">
    <property type="entry name" value="GRP"/>
</dbReference>
<organism evidence="2 3">
    <name type="scientific">Trema orientale</name>
    <name type="common">Charcoal tree</name>
    <name type="synonym">Celtis orientalis</name>
    <dbReference type="NCBI Taxonomy" id="63057"/>
    <lineage>
        <taxon>Eukaryota</taxon>
        <taxon>Viridiplantae</taxon>
        <taxon>Streptophyta</taxon>
        <taxon>Embryophyta</taxon>
        <taxon>Tracheophyta</taxon>
        <taxon>Spermatophyta</taxon>
        <taxon>Magnoliopsida</taxon>
        <taxon>eudicotyledons</taxon>
        <taxon>Gunneridae</taxon>
        <taxon>Pentapetalae</taxon>
        <taxon>rosids</taxon>
        <taxon>fabids</taxon>
        <taxon>Rosales</taxon>
        <taxon>Cannabaceae</taxon>
        <taxon>Trema</taxon>
    </lineage>
</organism>
<dbReference type="Pfam" id="PF07172">
    <property type="entry name" value="GRP"/>
    <property type="match status" value="1"/>
</dbReference>
<dbReference type="EMBL" id="JXTC01000378">
    <property type="protein sequence ID" value="PON59145.1"/>
    <property type="molecule type" value="Genomic_DNA"/>
</dbReference>
<dbReference type="Proteomes" id="UP000237000">
    <property type="component" value="Unassembled WGS sequence"/>
</dbReference>
<proteinExistence type="predicted"/>
<dbReference type="AlphaFoldDB" id="A0A2P5CDR4"/>
<dbReference type="InParanoid" id="A0A2P5CDR4"/>
<dbReference type="PANTHER" id="PTHR37389">
    <property type="entry name" value="NODULIN-24"/>
    <property type="match status" value="1"/>
</dbReference>
<keyword evidence="1" id="KW-0732">Signal</keyword>
<name>A0A2P5CDR4_TREOI</name>
<accession>A0A2P5CDR4</accession>
<reference evidence="3" key="1">
    <citation type="submission" date="2016-06" db="EMBL/GenBank/DDBJ databases">
        <title>Parallel loss of symbiosis genes in relatives of nitrogen-fixing non-legume Parasponia.</title>
        <authorList>
            <person name="Van Velzen R."/>
            <person name="Holmer R."/>
            <person name="Bu F."/>
            <person name="Rutten L."/>
            <person name="Van Zeijl A."/>
            <person name="Liu W."/>
            <person name="Santuari L."/>
            <person name="Cao Q."/>
            <person name="Sharma T."/>
            <person name="Shen D."/>
            <person name="Roswanjaya Y."/>
            <person name="Wardhani T."/>
            <person name="Kalhor M.S."/>
            <person name="Jansen J."/>
            <person name="Van den Hoogen J."/>
            <person name="Gungor B."/>
            <person name="Hartog M."/>
            <person name="Hontelez J."/>
            <person name="Verver J."/>
            <person name="Yang W.-C."/>
            <person name="Schijlen E."/>
            <person name="Repin R."/>
            <person name="Schilthuizen M."/>
            <person name="Schranz E."/>
            <person name="Heidstra R."/>
            <person name="Miyata K."/>
            <person name="Fedorova E."/>
            <person name="Kohlen W."/>
            <person name="Bisseling T."/>
            <person name="Smit S."/>
            <person name="Geurts R."/>
        </authorList>
    </citation>
    <scope>NUCLEOTIDE SEQUENCE [LARGE SCALE GENOMIC DNA]</scope>
    <source>
        <strain evidence="3">cv. RG33-2</strain>
    </source>
</reference>
<keyword evidence="3" id="KW-1185">Reference proteome</keyword>